<accession>A0A9D4KES4</accession>
<dbReference type="AlphaFoldDB" id="A0A9D4KES4"/>
<proteinExistence type="predicted"/>
<protein>
    <submittedName>
        <fullName evidence="2">Uncharacterized protein</fullName>
    </submittedName>
</protein>
<organism evidence="2 3">
    <name type="scientific">Dreissena polymorpha</name>
    <name type="common">Zebra mussel</name>
    <name type="synonym">Mytilus polymorpha</name>
    <dbReference type="NCBI Taxonomy" id="45954"/>
    <lineage>
        <taxon>Eukaryota</taxon>
        <taxon>Metazoa</taxon>
        <taxon>Spiralia</taxon>
        <taxon>Lophotrochozoa</taxon>
        <taxon>Mollusca</taxon>
        <taxon>Bivalvia</taxon>
        <taxon>Autobranchia</taxon>
        <taxon>Heteroconchia</taxon>
        <taxon>Euheterodonta</taxon>
        <taxon>Imparidentia</taxon>
        <taxon>Neoheterodontei</taxon>
        <taxon>Myida</taxon>
        <taxon>Dreissenoidea</taxon>
        <taxon>Dreissenidae</taxon>
        <taxon>Dreissena</taxon>
    </lineage>
</organism>
<feature type="region of interest" description="Disordered" evidence="1">
    <location>
        <begin position="52"/>
        <end position="80"/>
    </location>
</feature>
<evidence type="ECO:0000313" key="3">
    <source>
        <dbReference type="Proteomes" id="UP000828390"/>
    </source>
</evidence>
<reference evidence="2" key="1">
    <citation type="journal article" date="2019" name="bioRxiv">
        <title>The Genome of the Zebra Mussel, Dreissena polymorpha: A Resource for Invasive Species Research.</title>
        <authorList>
            <person name="McCartney M.A."/>
            <person name="Auch B."/>
            <person name="Kono T."/>
            <person name="Mallez S."/>
            <person name="Zhang Y."/>
            <person name="Obille A."/>
            <person name="Becker A."/>
            <person name="Abrahante J.E."/>
            <person name="Garbe J."/>
            <person name="Badalamenti J.P."/>
            <person name="Herman A."/>
            <person name="Mangelson H."/>
            <person name="Liachko I."/>
            <person name="Sullivan S."/>
            <person name="Sone E.D."/>
            <person name="Koren S."/>
            <person name="Silverstein K.A.T."/>
            <person name="Beckman K.B."/>
            <person name="Gohl D.M."/>
        </authorList>
    </citation>
    <scope>NUCLEOTIDE SEQUENCE</scope>
    <source>
        <strain evidence="2">Duluth1</strain>
        <tissue evidence="2">Whole animal</tissue>
    </source>
</reference>
<name>A0A9D4KES4_DREPO</name>
<reference evidence="2" key="2">
    <citation type="submission" date="2020-11" db="EMBL/GenBank/DDBJ databases">
        <authorList>
            <person name="McCartney M.A."/>
            <person name="Auch B."/>
            <person name="Kono T."/>
            <person name="Mallez S."/>
            <person name="Becker A."/>
            <person name="Gohl D.M."/>
            <person name="Silverstein K.A.T."/>
            <person name="Koren S."/>
            <person name="Bechman K.B."/>
            <person name="Herman A."/>
            <person name="Abrahante J.E."/>
            <person name="Garbe J."/>
        </authorList>
    </citation>
    <scope>NUCLEOTIDE SEQUENCE</scope>
    <source>
        <strain evidence="2">Duluth1</strain>
        <tissue evidence="2">Whole animal</tissue>
    </source>
</reference>
<evidence type="ECO:0000256" key="1">
    <source>
        <dbReference type="SAM" id="MobiDB-lite"/>
    </source>
</evidence>
<gene>
    <name evidence="2" type="ORF">DPMN_111268</name>
</gene>
<dbReference type="Proteomes" id="UP000828390">
    <property type="component" value="Unassembled WGS sequence"/>
</dbReference>
<sequence>MLPMDHGRVKRAVEGQVSLARRKGRLGFVAEVRKYGHQILCDSFIKRVFAGPEKQRRTPGASLSGRPRDKVDQPGPRPKLVQVPTALDFPALPEGSDLGRVKVELEGKAPVSNPTSLEFLAVPVMSVEVKVEPEGEATMVS</sequence>
<dbReference type="EMBL" id="JAIWYP010000004">
    <property type="protein sequence ID" value="KAH3837866.1"/>
    <property type="molecule type" value="Genomic_DNA"/>
</dbReference>
<keyword evidence="3" id="KW-1185">Reference proteome</keyword>
<evidence type="ECO:0000313" key="2">
    <source>
        <dbReference type="EMBL" id="KAH3837866.1"/>
    </source>
</evidence>
<comment type="caution">
    <text evidence="2">The sequence shown here is derived from an EMBL/GenBank/DDBJ whole genome shotgun (WGS) entry which is preliminary data.</text>
</comment>